<evidence type="ECO:0000256" key="3">
    <source>
        <dbReference type="ARBA" id="ARBA00022475"/>
    </source>
</evidence>
<evidence type="ECO:0000256" key="4">
    <source>
        <dbReference type="ARBA" id="ARBA00022692"/>
    </source>
</evidence>
<feature type="transmembrane region" description="Helical" evidence="7">
    <location>
        <begin position="236"/>
        <end position="255"/>
    </location>
</feature>
<organism evidence="8 9">
    <name type="scientific">Gordonibacter urolithinfaciens</name>
    <dbReference type="NCBI Taxonomy" id="1335613"/>
    <lineage>
        <taxon>Bacteria</taxon>
        <taxon>Bacillati</taxon>
        <taxon>Actinomycetota</taxon>
        <taxon>Coriobacteriia</taxon>
        <taxon>Eggerthellales</taxon>
        <taxon>Eggerthellaceae</taxon>
        <taxon>Gordonibacter</taxon>
    </lineage>
</organism>
<evidence type="ECO:0000313" key="9">
    <source>
        <dbReference type="Proteomes" id="UP000468327"/>
    </source>
</evidence>
<keyword evidence="9" id="KW-1185">Reference proteome</keyword>
<evidence type="ECO:0000256" key="6">
    <source>
        <dbReference type="ARBA" id="ARBA00023136"/>
    </source>
</evidence>
<feature type="transmembrane region" description="Helical" evidence="7">
    <location>
        <begin position="54"/>
        <end position="73"/>
    </location>
</feature>
<feature type="transmembrane region" description="Helical" evidence="7">
    <location>
        <begin position="195"/>
        <end position="216"/>
    </location>
</feature>
<dbReference type="AlphaFoldDB" id="A0A6N8IFS3"/>
<dbReference type="EMBL" id="WPOC01000006">
    <property type="protein sequence ID" value="MVN14764.1"/>
    <property type="molecule type" value="Genomic_DNA"/>
</dbReference>
<dbReference type="Gene3D" id="1.20.1630.10">
    <property type="entry name" value="Formate dehydrogenase/DMSO reductase domain"/>
    <property type="match status" value="1"/>
</dbReference>
<feature type="transmembrane region" description="Helical" evidence="7">
    <location>
        <begin position="6"/>
        <end position="33"/>
    </location>
</feature>
<keyword evidence="4 7" id="KW-0812">Transmembrane</keyword>
<dbReference type="Pfam" id="PF03916">
    <property type="entry name" value="NrfD"/>
    <property type="match status" value="1"/>
</dbReference>
<evidence type="ECO:0000256" key="2">
    <source>
        <dbReference type="ARBA" id="ARBA00008929"/>
    </source>
</evidence>
<keyword evidence="5 7" id="KW-1133">Transmembrane helix</keyword>
<feature type="transmembrane region" description="Helical" evidence="7">
    <location>
        <begin position="125"/>
        <end position="148"/>
    </location>
</feature>
<sequence>MRGALYGSLVIVYLFLGGAAAGALFVMSAWSFAFRRSENPARLLTAFESLRRRTYTVGFLLLAFAMICLLGDLGNPGRALMVFFLPHPTVITFGAYTLAIEALLAALLLAASLPNSPLALRRRWLDIVEALCCIGALATMAYTGIFLFQGSIPFWNHWSIIVLFVFSSLSSGVSVVLLIDWFTQGQSLLLRATKPLQICHVACLAAEVVFLTLFVNAAFRNPLADASLNLLMEPEMLAIAGVGVIGMGIALPITLETYSITRKECRAIPVSDFICLLGGLCLRYCLITCGVH</sequence>
<proteinExistence type="inferred from homology"/>
<keyword evidence="6 7" id="KW-0472">Membrane</keyword>
<feature type="transmembrane region" description="Helical" evidence="7">
    <location>
        <begin position="160"/>
        <end position="183"/>
    </location>
</feature>
<evidence type="ECO:0000256" key="7">
    <source>
        <dbReference type="SAM" id="Phobius"/>
    </source>
</evidence>
<evidence type="ECO:0000256" key="5">
    <source>
        <dbReference type="ARBA" id="ARBA00022989"/>
    </source>
</evidence>
<gene>
    <name evidence="8" type="ORF">GO738_05235</name>
</gene>
<keyword evidence="3" id="KW-1003">Cell membrane</keyword>
<dbReference type="Proteomes" id="UP000468327">
    <property type="component" value="Unassembled WGS sequence"/>
</dbReference>
<reference evidence="8 9" key="1">
    <citation type="submission" date="2019-11" db="EMBL/GenBank/DDBJ databases">
        <title>Whole genome shotgun sequencing (WGS) data from Adlercreutzia equolifaciens ResAG-91, Eggerthella lenta MRI-F36, MRI-F37, MRI-F40, ResAG-49, ResAG-88, ResAG-121, ResAG-145, and Gordonibacter sp. ResAG-5, ResAG-26, ResAG-43, ResAG-50, ResAG-59.</title>
        <authorList>
            <person name="Stoll D.A."/>
            <person name="Danylec N."/>
            <person name="Franz C.M.A.P."/>
            <person name="Huch M."/>
        </authorList>
    </citation>
    <scope>NUCLEOTIDE SEQUENCE [LARGE SCALE GENOMIC DNA]</scope>
    <source>
        <strain evidence="8 9">ResAG-59</strain>
    </source>
</reference>
<dbReference type="InterPro" id="IPR005614">
    <property type="entry name" value="NrfD-like"/>
</dbReference>
<comment type="similarity">
    <text evidence="2">Belongs to the NrfD family.</text>
</comment>
<accession>A0A6N8IFS3</accession>
<name>A0A6N8IFS3_9ACTN</name>
<dbReference type="PANTHER" id="PTHR34856:SF2">
    <property type="entry name" value="PROTEIN NRFD"/>
    <property type="match status" value="1"/>
</dbReference>
<dbReference type="PANTHER" id="PTHR34856">
    <property type="entry name" value="PROTEIN NRFD"/>
    <property type="match status" value="1"/>
</dbReference>
<comment type="caution">
    <text evidence="8">The sequence shown here is derived from an EMBL/GenBank/DDBJ whole genome shotgun (WGS) entry which is preliminary data.</text>
</comment>
<dbReference type="GO" id="GO:0005886">
    <property type="term" value="C:plasma membrane"/>
    <property type="evidence" value="ECO:0007669"/>
    <property type="project" value="UniProtKB-SubCell"/>
</dbReference>
<dbReference type="RefSeq" id="WP_087190053.1">
    <property type="nucleotide sequence ID" value="NZ_WPOC01000006.1"/>
</dbReference>
<evidence type="ECO:0000313" key="8">
    <source>
        <dbReference type="EMBL" id="MVN14764.1"/>
    </source>
</evidence>
<comment type="subcellular location">
    <subcellularLocation>
        <location evidence="1">Cell membrane</location>
        <topology evidence="1">Multi-pass membrane protein</topology>
    </subcellularLocation>
</comment>
<feature type="transmembrane region" description="Helical" evidence="7">
    <location>
        <begin position="93"/>
        <end position="113"/>
    </location>
</feature>
<dbReference type="InterPro" id="IPR052049">
    <property type="entry name" value="Electron_transfer_protein"/>
</dbReference>
<evidence type="ECO:0008006" key="10">
    <source>
        <dbReference type="Google" id="ProtNLM"/>
    </source>
</evidence>
<evidence type="ECO:0000256" key="1">
    <source>
        <dbReference type="ARBA" id="ARBA00004651"/>
    </source>
</evidence>
<protein>
    <recommendedName>
        <fullName evidence="10">Polysulfide reductase</fullName>
    </recommendedName>
</protein>